<evidence type="ECO:0000313" key="2">
    <source>
        <dbReference type="Proteomes" id="UP000789595"/>
    </source>
</evidence>
<dbReference type="AlphaFoldDB" id="A0A8J2SQH5"/>
<feature type="non-terminal residue" evidence="1">
    <location>
        <position position="1"/>
    </location>
</feature>
<keyword evidence="2" id="KW-1185">Reference proteome</keyword>
<sequence>SLLDVAVVSRLARALLRAPFRGLSRLLRVDGVGERRFLGHGRVVGRGRRVGGVGGRILAAERLRLLDKLFALGLAVDAPFRNGPALLLNVLLRGPERSFRGHFLRVLLAAGERDGGRLFVDDHRIVVARLEQRLGALLGQLLGLLLVGFAHRC</sequence>
<dbReference type="EMBL" id="CAKKNE010000004">
    <property type="protein sequence ID" value="CAH0374900.1"/>
    <property type="molecule type" value="Genomic_DNA"/>
</dbReference>
<comment type="caution">
    <text evidence="1">The sequence shown here is derived from an EMBL/GenBank/DDBJ whole genome shotgun (WGS) entry which is preliminary data.</text>
</comment>
<reference evidence="1" key="1">
    <citation type="submission" date="2021-11" db="EMBL/GenBank/DDBJ databases">
        <authorList>
            <consortium name="Genoscope - CEA"/>
            <person name="William W."/>
        </authorList>
    </citation>
    <scope>NUCLEOTIDE SEQUENCE</scope>
</reference>
<proteinExistence type="predicted"/>
<organism evidence="1 2">
    <name type="scientific">Pelagomonas calceolata</name>
    <dbReference type="NCBI Taxonomy" id="35677"/>
    <lineage>
        <taxon>Eukaryota</taxon>
        <taxon>Sar</taxon>
        <taxon>Stramenopiles</taxon>
        <taxon>Ochrophyta</taxon>
        <taxon>Pelagophyceae</taxon>
        <taxon>Pelagomonadales</taxon>
        <taxon>Pelagomonadaceae</taxon>
        <taxon>Pelagomonas</taxon>
    </lineage>
</organism>
<accession>A0A8J2SQH5</accession>
<evidence type="ECO:0000313" key="1">
    <source>
        <dbReference type="EMBL" id="CAH0374900.1"/>
    </source>
</evidence>
<protein>
    <submittedName>
        <fullName evidence="1">Uncharacterized protein</fullName>
    </submittedName>
</protein>
<gene>
    <name evidence="1" type="ORF">PECAL_4P22110</name>
</gene>
<name>A0A8J2SQH5_9STRA</name>
<dbReference type="Proteomes" id="UP000789595">
    <property type="component" value="Unassembled WGS sequence"/>
</dbReference>